<accession>A0A2I1JYZ6</accession>
<dbReference type="Gene3D" id="1.10.8.660">
    <property type="match status" value="1"/>
</dbReference>
<comment type="caution">
    <text evidence="4">The sequence shown here is derived from an EMBL/GenBank/DDBJ whole genome shotgun (WGS) entry which is preliminary data.</text>
</comment>
<dbReference type="EC" id="1.1.1.88" evidence="3"/>
<dbReference type="InterPro" id="IPR004553">
    <property type="entry name" value="HMG_CoA_Rdtase_bac-typ"/>
</dbReference>
<keyword evidence="2 3" id="KW-0560">Oxidoreductase</keyword>
<keyword evidence="3" id="KW-0520">NAD</keyword>
<evidence type="ECO:0000256" key="3">
    <source>
        <dbReference type="RuleBase" id="RU361219"/>
    </source>
</evidence>
<dbReference type="Proteomes" id="UP000234384">
    <property type="component" value="Unassembled WGS sequence"/>
</dbReference>
<dbReference type="InterPro" id="IPR002202">
    <property type="entry name" value="HMG_CoA_Rdtase"/>
</dbReference>
<dbReference type="InterPro" id="IPR023074">
    <property type="entry name" value="HMG_CoA_Rdtase_cat_sf"/>
</dbReference>
<dbReference type="PANTHER" id="PTHR10572">
    <property type="entry name" value="3-HYDROXY-3-METHYLGLUTARYL-COENZYME A REDUCTASE"/>
    <property type="match status" value="1"/>
</dbReference>
<dbReference type="Pfam" id="PF00368">
    <property type="entry name" value="HMG-CoA_red"/>
    <property type="match status" value="1"/>
</dbReference>
<reference evidence="4 5" key="1">
    <citation type="submission" date="2017-12" db="EMBL/GenBank/DDBJ databases">
        <title>Phylogenetic diversity of female urinary microbiome.</title>
        <authorList>
            <person name="Thomas-White K."/>
            <person name="Wolfe A.J."/>
        </authorList>
    </citation>
    <scope>NUCLEOTIDE SEQUENCE [LARGE SCALE GENOMIC DNA]</scope>
    <source>
        <strain evidence="4 5">UMB0898</strain>
    </source>
</reference>
<evidence type="ECO:0000256" key="2">
    <source>
        <dbReference type="ARBA" id="ARBA00023002"/>
    </source>
</evidence>
<dbReference type="GO" id="GO:0140643">
    <property type="term" value="F:hydroxymethylglutaryl-CoA reductase (NADH) activity"/>
    <property type="evidence" value="ECO:0007669"/>
    <property type="project" value="UniProtKB-EC"/>
</dbReference>
<dbReference type="GO" id="GO:0004420">
    <property type="term" value="F:hydroxymethylglutaryl-CoA reductase (NADPH) activity"/>
    <property type="evidence" value="ECO:0007669"/>
    <property type="project" value="InterPro"/>
</dbReference>
<comment type="similarity">
    <text evidence="1 3">Belongs to the HMG-CoA reductase family.</text>
</comment>
<evidence type="ECO:0000256" key="1">
    <source>
        <dbReference type="ARBA" id="ARBA00007661"/>
    </source>
</evidence>
<protein>
    <recommendedName>
        <fullName evidence="3">3-hydroxy-3-methylglutaryl coenzyme A reductase</fullName>
        <shortName evidence="3">HMG-CoA reductase</shortName>
        <ecNumber evidence="3">1.1.1.88</ecNumber>
    </recommendedName>
</protein>
<dbReference type="SUPFAM" id="SSF56542">
    <property type="entry name" value="Substrate-binding domain of HMG-CoA reductase"/>
    <property type="match status" value="1"/>
</dbReference>
<dbReference type="OrthoDB" id="9764892at2"/>
<dbReference type="CDD" id="cd00644">
    <property type="entry name" value="HMG-CoA_reductase_classII"/>
    <property type="match status" value="1"/>
</dbReference>
<dbReference type="InterPro" id="IPR009029">
    <property type="entry name" value="HMG_CoA_Rdtase_sub-bd_dom_sf"/>
</dbReference>
<dbReference type="PROSITE" id="PS50065">
    <property type="entry name" value="HMG_COA_REDUCTASE_4"/>
    <property type="match status" value="1"/>
</dbReference>
<comment type="catalytic activity">
    <reaction evidence="3">
        <text>(R)-mevalonate + 2 NAD(+) + CoA = (3S)-3-hydroxy-3-methylglutaryl-CoA + 2 NADH + 2 H(+)</text>
        <dbReference type="Rhea" id="RHEA:14833"/>
        <dbReference type="ChEBI" id="CHEBI:15378"/>
        <dbReference type="ChEBI" id="CHEBI:36464"/>
        <dbReference type="ChEBI" id="CHEBI:43074"/>
        <dbReference type="ChEBI" id="CHEBI:57287"/>
        <dbReference type="ChEBI" id="CHEBI:57540"/>
        <dbReference type="ChEBI" id="CHEBI:57945"/>
        <dbReference type="EC" id="1.1.1.88"/>
    </reaction>
</comment>
<dbReference type="AlphaFoldDB" id="A0A2I1JYZ6"/>
<dbReference type="UniPathway" id="UPA00257">
    <property type="reaction ID" value="UER00367"/>
</dbReference>
<evidence type="ECO:0000313" key="5">
    <source>
        <dbReference type="Proteomes" id="UP000234384"/>
    </source>
</evidence>
<dbReference type="NCBIfam" id="TIGR00532">
    <property type="entry name" value="HMG_CoA_R_NAD"/>
    <property type="match status" value="1"/>
</dbReference>
<dbReference type="Gene3D" id="3.90.770.10">
    <property type="entry name" value="3-hydroxy-3-methylglutaryl-coenzyme A Reductase, Chain A, domain 2"/>
    <property type="match status" value="2"/>
</dbReference>
<evidence type="ECO:0000313" key="4">
    <source>
        <dbReference type="EMBL" id="PKY88628.1"/>
    </source>
</evidence>
<name>A0A2I1JYZ6_9LACT</name>
<dbReference type="EMBL" id="PKHE01000012">
    <property type="protein sequence ID" value="PKY88628.1"/>
    <property type="molecule type" value="Genomic_DNA"/>
</dbReference>
<comment type="pathway">
    <text evidence="3">Metabolic intermediate metabolism; (R)-mevalonate degradation; (S)-3-hydroxy-3-methylglutaryl-CoA from (R)-mevalonate: step 1/1.</text>
</comment>
<proteinExistence type="inferred from homology"/>
<sequence length="457" mass="50636">MRVTVSLVQNNIKRIIDTTSHNLFVARFLFETMIRRASVSELLSKFYKKTTAERNKIIKELTHQDFQSTTLSEEQGSQLIENYLTNYAVPLGVGLNVQVNHQAYLVPLATEEPSVVAALSNGGKILGNIDATTKERRIIGQIIMKCHPENNLEQMTQQIEKNKDHLVEVANQYCESIRSYGGGPVDIWLKGYPDDLPEFATIYLSFDPVDAMGANQLNTVLEALAPDVSRIIDTEVVMAILSNYQDLALTQAMVEVPVERLKSKQYSPEQLAQRIEWVSHYAQLDPYRAVTHNKGIMNGITALALATGNDTRAIEAAVHAHASRDGQYRGLSQWNYDAEEGVLKGELTIPMPVATVGGTLSSHPQSQQVLKTLNVTSAKELANVMVSVGLIQNFAALRALVSEGIQAGHMQLQARSTALQVGTLPEELPDMVHLLMQQSEINQRVAAQLLDKIRKNK</sequence>
<dbReference type="InterPro" id="IPR009023">
    <property type="entry name" value="HMG_CoA_Rdtase_NAD(P)-bd_sf"/>
</dbReference>
<gene>
    <name evidence="4" type="ORF">CYJ57_05255</name>
</gene>
<dbReference type="PANTHER" id="PTHR10572:SF24">
    <property type="entry name" value="3-HYDROXY-3-METHYLGLUTARYL-COENZYME A REDUCTASE"/>
    <property type="match status" value="1"/>
</dbReference>
<organism evidence="4 5">
    <name type="scientific">Falseniella ignava</name>
    <dbReference type="NCBI Taxonomy" id="137730"/>
    <lineage>
        <taxon>Bacteria</taxon>
        <taxon>Bacillati</taxon>
        <taxon>Bacillota</taxon>
        <taxon>Bacilli</taxon>
        <taxon>Lactobacillales</taxon>
        <taxon>Aerococcaceae</taxon>
        <taxon>Falseniella</taxon>
    </lineage>
</organism>
<dbReference type="GO" id="GO:0015936">
    <property type="term" value="P:coenzyme A metabolic process"/>
    <property type="evidence" value="ECO:0007669"/>
    <property type="project" value="InterPro"/>
</dbReference>
<dbReference type="RefSeq" id="WP_101954354.1">
    <property type="nucleotide sequence ID" value="NZ_PKHE01000012.1"/>
</dbReference>
<dbReference type="SUPFAM" id="SSF55035">
    <property type="entry name" value="NAD-binding domain of HMG-CoA reductase"/>
    <property type="match status" value="1"/>
</dbReference>